<dbReference type="EMBL" id="CP023345">
    <property type="protein sequence ID" value="ATW55225.1"/>
    <property type="molecule type" value="Genomic_DNA"/>
</dbReference>
<dbReference type="Gene3D" id="1.10.530.10">
    <property type="match status" value="1"/>
</dbReference>
<dbReference type="Proteomes" id="UP000230639">
    <property type="component" value="Chromosome"/>
</dbReference>
<accession>A0A2I5HI27</accession>
<dbReference type="STRING" id="59204.UQ49_09445"/>
<proteinExistence type="predicted"/>
<evidence type="ECO:0000313" key="2">
    <source>
        <dbReference type="Proteomes" id="UP000230639"/>
    </source>
</evidence>
<organism evidence="1 2">
    <name type="scientific">Salmonella diarizonae</name>
    <dbReference type="NCBI Taxonomy" id="59204"/>
    <lineage>
        <taxon>Bacteria</taxon>
        <taxon>Pseudomonadati</taxon>
        <taxon>Pseudomonadota</taxon>
        <taxon>Gammaproteobacteria</taxon>
        <taxon>Enterobacterales</taxon>
        <taxon>Enterobacteriaceae</taxon>
        <taxon>Salmonella</taxon>
    </lineage>
</organism>
<evidence type="ECO:0000313" key="1">
    <source>
        <dbReference type="EMBL" id="ATW55225.1"/>
    </source>
</evidence>
<reference evidence="1 2" key="1">
    <citation type="submission" date="2017-09" db="EMBL/GenBank/DDBJ databases">
        <title>Complete genome of Salmonella enterica subsp. diarizonae isolated from stool of a patient with bacterial enteropathy.</title>
        <authorList>
            <person name="Zhou J."/>
            <person name="Chen Q."/>
            <person name="Guo L."/>
            <person name="Fan J."/>
        </authorList>
    </citation>
    <scope>NUCLEOTIDE SEQUENCE [LARGE SCALE GENOMIC DNA]</scope>
    <source>
        <strain evidence="1 2">HZS154</strain>
    </source>
</reference>
<dbReference type="RefSeq" id="WP_077950770.1">
    <property type="nucleotide sequence ID" value="NZ_CP011288.1"/>
</dbReference>
<sequence length="775" mass="87659">MGNTSASTTGAAVSTPPRPFIRVFPVPKNNRGHAFSNIDDILAHLQGEPTGHWLIGSNGMWHGGIHITDATTPWCALSGKAPQEVMEYPVPGKGEQAIRCMADGEVVAYRINRDYLTLPWESGDLFYSSSFVLVRHHIQPGQTAASSLTFYTLYMHLAPWSAYPEESTAYKVADGQHLKAYVDDTLQWTATTLKPGTRVNWNKSDPAAQMTARGRRYAHVSLVEGITDKMNLNAGDLLWVVCDNGNLLPDHNGPERPAWWSNLLPPAKETMQFDTVVCPTPYPIRSGDAIGHLGYYQAPKDGGYNGRYQVHIECFTTDDLPRFLSNSEYVERDKPAFGKYPAGIPLYMKNSVNAIYQSQLTTHQDGIFPLNGSQHTEDNQVTYWQAGASRGYLAESDLKLLSRYDLAERGFETVEASPRSFDHLDGKNQPAGLVRHIFQMLFNASSKDPRTSHAQVKHNYQRLLDKIDSGEPRYSAQEYRRAVQNPDYIDHLQHLCVKHPGDWYCTSDDPVWQAFFTTLLKKEAPEWYSYGIRFLNATRWMDQVPDMSRTPWHMHPLVFLDAISTSKKRGWAHSPFADLICDAESRNDYTIYNRTYPHPHPTHTEVHSKTNLTSMTLQQVMDAQAQFDMFATGRYQVTTDPLKEAVRNLNLDVNAPYDEAIQDRIFEEYIIKVKRPAIIAYLEGNGSVDDAAYACALEFASVGVKQGKPISPDPHEYEKNPDRSFVVDKNHHRIHKKRYASADGIGYYNGDKLNKVFIMPDDLIQKLKDSKNEAQ</sequence>
<dbReference type="AlphaFoldDB" id="A0A2I5HI27"/>
<evidence type="ECO:0008006" key="3">
    <source>
        <dbReference type="Google" id="ProtNLM"/>
    </source>
</evidence>
<gene>
    <name evidence="1" type="ORF">CNQ75_12250</name>
</gene>
<name>A0A2I5HI27_SALDZ</name>
<protein>
    <recommendedName>
        <fullName evidence="3">Phage-related lysozyme (Muraminidase)</fullName>
    </recommendedName>
</protein>